<keyword evidence="3 5" id="KW-1133">Transmembrane helix</keyword>
<dbReference type="OrthoDB" id="151222at2"/>
<feature type="transmembrane region" description="Helical" evidence="5">
    <location>
        <begin position="92"/>
        <end position="113"/>
    </location>
</feature>
<dbReference type="InterPro" id="IPR011701">
    <property type="entry name" value="MFS"/>
</dbReference>
<feature type="transmembrane region" description="Helical" evidence="5">
    <location>
        <begin position="291"/>
        <end position="317"/>
    </location>
</feature>
<dbReference type="GO" id="GO:0005886">
    <property type="term" value="C:plasma membrane"/>
    <property type="evidence" value="ECO:0007669"/>
    <property type="project" value="UniProtKB-SubCell"/>
</dbReference>
<sequence>MRDRTAVFVVFALNGAALGSWAPRTPALSERVHASPGVFGLALLGASVGMLIAASVSGRLIERHGARAVVAGSTVIACAALPMIGFSTSVPLLAGALFVLGGSVGALDVAMNVAGVEVERRTGRAIMPVLHAGFSFGALAGSVAAGFAASHQWSPGRHLTFAAVAALVVLALVIVAVPGARPVRTAPVEKPRVAPIKRPVLWLLAAIALFSAIAEGASSDWSALLLTSAHGVGDGAAAFAYSGFSLAMAIARLAGAWLQNRFGATRALAVGAGIAAAGLVLAALARVPVFGFAGFALAGAGLAAAFPIALSLAGASGKRADGTGGERELAFVTAIAYTGFLAGPPLIGGIAQVTSLSVSFLFVGLTAALIVPSALAAARAGKREEVAEPVAR</sequence>
<proteinExistence type="predicted"/>
<dbReference type="Gene3D" id="1.20.1250.20">
    <property type="entry name" value="MFS general substrate transporter like domains"/>
    <property type="match status" value="2"/>
</dbReference>
<dbReference type="Proteomes" id="UP000076321">
    <property type="component" value="Unassembled WGS sequence"/>
</dbReference>
<dbReference type="EMBL" id="LOBU02000011">
    <property type="protein sequence ID" value="OKA08599.1"/>
    <property type="molecule type" value="Genomic_DNA"/>
</dbReference>
<dbReference type="RefSeq" id="WP_061987878.1">
    <property type="nucleotide sequence ID" value="NZ_FOPQ01000024.1"/>
</dbReference>
<feature type="transmembrane region" description="Helical" evidence="5">
    <location>
        <begin position="68"/>
        <end position="86"/>
    </location>
</feature>
<dbReference type="CDD" id="cd17393">
    <property type="entry name" value="MFS_MosC_like"/>
    <property type="match status" value="1"/>
</dbReference>
<feature type="transmembrane region" description="Helical" evidence="5">
    <location>
        <begin position="267"/>
        <end position="285"/>
    </location>
</feature>
<comment type="subcellular location">
    <subcellularLocation>
        <location evidence="1">Cell membrane</location>
        <topology evidence="1">Multi-pass membrane protein</topology>
    </subcellularLocation>
</comment>
<evidence type="ECO:0000313" key="7">
    <source>
        <dbReference type="EMBL" id="KZB84109.1"/>
    </source>
</evidence>
<dbReference type="PROSITE" id="PS50850">
    <property type="entry name" value="MFS"/>
    <property type="match status" value="1"/>
</dbReference>
<dbReference type="SUPFAM" id="SSF103473">
    <property type="entry name" value="MFS general substrate transporter"/>
    <property type="match status" value="1"/>
</dbReference>
<gene>
    <name evidence="8" type="ORF">ATP06_0211275</name>
    <name evidence="7" type="ORF">AVL48_34180</name>
</gene>
<evidence type="ECO:0000256" key="2">
    <source>
        <dbReference type="ARBA" id="ARBA00022692"/>
    </source>
</evidence>
<dbReference type="GO" id="GO:0022857">
    <property type="term" value="F:transmembrane transporter activity"/>
    <property type="evidence" value="ECO:0007669"/>
    <property type="project" value="InterPro"/>
</dbReference>
<comment type="caution">
    <text evidence="7">The sequence shown here is derived from an EMBL/GenBank/DDBJ whole genome shotgun (WGS) entry which is preliminary data.</text>
</comment>
<feature type="transmembrane region" description="Helical" evidence="5">
    <location>
        <begin position="125"/>
        <end position="147"/>
    </location>
</feature>
<accession>A0A154ML64</accession>
<keyword evidence="10" id="KW-1185">Reference proteome</keyword>
<evidence type="ECO:0000313" key="10">
    <source>
        <dbReference type="Proteomes" id="UP000186883"/>
    </source>
</evidence>
<protein>
    <submittedName>
        <fullName evidence="7">MFS transporter</fullName>
    </submittedName>
</protein>
<keyword evidence="2 5" id="KW-0812">Transmembrane</keyword>
<feature type="transmembrane region" description="Helical" evidence="5">
    <location>
        <begin position="238"/>
        <end position="255"/>
    </location>
</feature>
<organism evidence="7 9">
    <name type="scientific">Amycolatopsis regifaucium</name>
    <dbReference type="NCBI Taxonomy" id="546365"/>
    <lineage>
        <taxon>Bacteria</taxon>
        <taxon>Bacillati</taxon>
        <taxon>Actinomycetota</taxon>
        <taxon>Actinomycetes</taxon>
        <taxon>Pseudonocardiales</taxon>
        <taxon>Pseudonocardiaceae</taxon>
        <taxon>Amycolatopsis</taxon>
    </lineage>
</organism>
<dbReference type="InterPro" id="IPR051788">
    <property type="entry name" value="MFS_Transporter"/>
</dbReference>
<evidence type="ECO:0000313" key="8">
    <source>
        <dbReference type="EMBL" id="OKA08599.1"/>
    </source>
</evidence>
<reference evidence="8 10" key="2">
    <citation type="submission" date="2016-11" db="EMBL/GenBank/DDBJ databases">
        <title>Genome sequencing of Amycolatopsis regifaucium.</title>
        <authorList>
            <person name="Mayilraj S."/>
            <person name="Kaur N."/>
        </authorList>
    </citation>
    <scope>NUCLEOTIDE SEQUENCE [LARGE SCALE GENOMIC DNA]</scope>
    <source>
        <strain evidence="8 10">GY080</strain>
    </source>
</reference>
<dbReference type="EMBL" id="LQCI01000017">
    <property type="protein sequence ID" value="KZB84109.1"/>
    <property type="molecule type" value="Genomic_DNA"/>
</dbReference>
<dbReference type="Pfam" id="PF07690">
    <property type="entry name" value="MFS_1"/>
    <property type="match status" value="2"/>
</dbReference>
<evidence type="ECO:0000256" key="3">
    <source>
        <dbReference type="ARBA" id="ARBA00022989"/>
    </source>
</evidence>
<evidence type="ECO:0000313" key="9">
    <source>
        <dbReference type="Proteomes" id="UP000076321"/>
    </source>
</evidence>
<feature type="transmembrane region" description="Helical" evidence="5">
    <location>
        <begin position="329"/>
        <end position="351"/>
    </location>
</feature>
<dbReference type="InterPro" id="IPR020846">
    <property type="entry name" value="MFS_dom"/>
</dbReference>
<name>A0A154ML64_9PSEU</name>
<evidence type="ECO:0000256" key="5">
    <source>
        <dbReference type="SAM" id="Phobius"/>
    </source>
</evidence>
<feature type="transmembrane region" description="Helical" evidence="5">
    <location>
        <begin position="357"/>
        <end position="378"/>
    </location>
</feature>
<dbReference type="AlphaFoldDB" id="A0A154ML64"/>
<dbReference type="PANTHER" id="PTHR23514">
    <property type="entry name" value="BYPASS OF STOP CODON PROTEIN 6"/>
    <property type="match status" value="1"/>
</dbReference>
<dbReference type="PANTHER" id="PTHR23514:SF13">
    <property type="entry name" value="INNER MEMBRANE PROTEIN YBJJ"/>
    <property type="match status" value="1"/>
</dbReference>
<feature type="transmembrane region" description="Helical" evidence="5">
    <location>
        <begin position="159"/>
        <end position="180"/>
    </location>
</feature>
<feature type="transmembrane region" description="Helical" evidence="5">
    <location>
        <begin position="35"/>
        <end position="56"/>
    </location>
</feature>
<evidence type="ECO:0000256" key="4">
    <source>
        <dbReference type="ARBA" id="ARBA00023136"/>
    </source>
</evidence>
<dbReference type="InterPro" id="IPR036259">
    <property type="entry name" value="MFS_trans_sf"/>
</dbReference>
<evidence type="ECO:0000256" key="1">
    <source>
        <dbReference type="ARBA" id="ARBA00004651"/>
    </source>
</evidence>
<dbReference type="Proteomes" id="UP000186883">
    <property type="component" value="Unassembled WGS sequence"/>
</dbReference>
<feature type="transmembrane region" description="Helical" evidence="5">
    <location>
        <begin position="200"/>
        <end position="218"/>
    </location>
</feature>
<feature type="domain" description="Major facilitator superfamily (MFS) profile" evidence="6">
    <location>
        <begin position="1"/>
        <end position="382"/>
    </location>
</feature>
<keyword evidence="4 5" id="KW-0472">Membrane</keyword>
<reference evidence="7 9" key="1">
    <citation type="submission" date="2015-12" db="EMBL/GenBank/DDBJ databases">
        <title>Amycolatopsis regifaucium genome sequencing and assembly.</title>
        <authorList>
            <person name="Mayilraj S."/>
        </authorList>
    </citation>
    <scope>NUCLEOTIDE SEQUENCE [LARGE SCALE GENOMIC DNA]</scope>
    <source>
        <strain evidence="7 9">GY080</strain>
    </source>
</reference>
<evidence type="ECO:0000259" key="6">
    <source>
        <dbReference type="PROSITE" id="PS50850"/>
    </source>
</evidence>